<dbReference type="GeneID" id="125315979"/>
<dbReference type="Proteomes" id="UP000827889">
    <property type="component" value="Chromosome 7"/>
</dbReference>
<dbReference type="SUPFAM" id="SSF56672">
    <property type="entry name" value="DNA/RNA polymerases"/>
    <property type="match status" value="1"/>
</dbReference>
<evidence type="ECO:0000313" key="1">
    <source>
        <dbReference type="Proteomes" id="UP000827889"/>
    </source>
</evidence>
<evidence type="ECO:0000313" key="2">
    <source>
        <dbReference type="RefSeq" id="XP_048138567.1"/>
    </source>
</evidence>
<reference evidence="2" key="1">
    <citation type="submission" date="2025-08" db="UniProtKB">
        <authorList>
            <consortium name="RefSeq"/>
        </authorList>
    </citation>
    <scope>IDENTIFICATION</scope>
    <source>
        <tissue evidence="2">Leaf</tissue>
    </source>
</reference>
<proteinExistence type="predicted"/>
<protein>
    <submittedName>
        <fullName evidence="2">Secreted RxLR effector protein 161-like</fullName>
    </submittedName>
</protein>
<organism evidence="1 2">
    <name type="scientific">Rhodamnia argentea</name>
    <dbReference type="NCBI Taxonomy" id="178133"/>
    <lineage>
        <taxon>Eukaryota</taxon>
        <taxon>Viridiplantae</taxon>
        <taxon>Streptophyta</taxon>
        <taxon>Embryophyta</taxon>
        <taxon>Tracheophyta</taxon>
        <taxon>Spermatophyta</taxon>
        <taxon>Magnoliopsida</taxon>
        <taxon>eudicotyledons</taxon>
        <taxon>Gunneridae</taxon>
        <taxon>Pentapetalae</taxon>
        <taxon>rosids</taxon>
        <taxon>malvids</taxon>
        <taxon>Myrtales</taxon>
        <taxon>Myrtaceae</taxon>
        <taxon>Myrtoideae</taxon>
        <taxon>Myrteae</taxon>
        <taxon>Australasian group</taxon>
        <taxon>Rhodamnia</taxon>
    </lineage>
</organism>
<gene>
    <name evidence="2" type="primary">LOC125315979</name>
</gene>
<dbReference type="CDD" id="cd09272">
    <property type="entry name" value="RNase_HI_RT_Ty1"/>
    <property type="match status" value="1"/>
</dbReference>
<sequence length="246" mass="27726">MDKARAVATPCPTNSDPPSLHRGALFHDPTPYRSKVGALQYVTITRPDLVYDVTIACQFMHVPTETHWPYVKRILRFISSTLSHGILFTKGSQGFLHAFSDAGCAGDHDTRRSVGGYAIFLGSNLISWSSRKQRTVARSSIEAEFKCLADTTTEIIWIQALLSDLRITFQKSPVLWCDNISAIYLSDNPVFHARTKYMEIDYHLFVSELISANYMFNISLRRTNRRTCSPKPFHGLGSASFRTSLL</sequence>
<dbReference type="InterPro" id="IPR043502">
    <property type="entry name" value="DNA/RNA_pol_sf"/>
</dbReference>
<dbReference type="RefSeq" id="XP_048138567.1">
    <property type="nucleotide sequence ID" value="XM_048282610.1"/>
</dbReference>
<accession>A0ABM3HPP1</accession>
<dbReference type="PANTHER" id="PTHR11439:SF450">
    <property type="entry name" value="REVERSE TRANSCRIPTASE TY1_COPIA-TYPE DOMAIN-CONTAINING PROTEIN"/>
    <property type="match status" value="1"/>
</dbReference>
<dbReference type="PANTHER" id="PTHR11439">
    <property type="entry name" value="GAG-POL-RELATED RETROTRANSPOSON"/>
    <property type="match status" value="1"/>
</dbReference>
<keyword evidence="1" id="KW-1185">Reference proteome</keyword>
<name>A0ABM3HPP1_9MYRT</name>